<evidence type="ECO:0000313" key="4">
    <source>
        <dbReference type="EMBL" id="MBN7796906.1"/>
    </source>
</evidence>
<feature type="region of interest" description="Disordered" evidence="1">
    <location>
        <begin position="517"/>
        <end position="537"/>
    </location>
</feature>
<organism evidence="4 5">
    <name type="scientific">Parahaliea mediterranea</name>
    <dbReference type="NCBI Taxonomy" id="651086"/>
    <lineage>
        <taxon>Bacteria</taxon>
        <taxon>Pseudomonadati</taxon>
        <taxon>Pseudomonadota</taxon>
        <taxon>Gammaproteobacteria</taxon>
        <taxon>Cellvibrionales</taxon>
        <taxon>Halieaceae</taxon>
        <taxon>Parahaliea</taxon>
    </lineage>
</organism>
<name>A0A939IK28_9GAMM</name>
<feature type="domain" description="AMP-dependent synthetase/ligase" evidence="2">
    <location>
        <begin position="13"/>
        <end position="387"/>
    </location>
</feature>
<dbReference type="GO" id="GO:0016878">
    <property type="term" value="F:acid-thiol ligase activity"/>
    <property type="evidence" value="ECO:0007669"/>
    <property type="project" value="UniProtKB-ARBA"/>
</dbReference>
<dbReference type="EMBL" id="JAFKCZ010000006">
    <property type="protein sequence ID" value="MBN7796906.1"/>
    <property type="molecule type" value="Genomic_DNA"/>
</dbReference>
<dbReference type="InterPro" id="IPR050237">
    <property type="entry name" value="ATP-dep_AMP-bd_enzyme"/>
</dbReference>
<dbReference type="Proteomes" id="UP000664303">
    <property type="component" value="Unassembled WGS sequence"/>
</dbReference>
<dbReference type="InterPro" id="IPR045851">
    <property type="entry name" value="AMP-bd_C_sf"/>
</dbReference>
<dbReference type="Gene3D" id="3.30.300.30">
    <property type="match status" value="1"/>
</dbReference>
<accession>A0A939IK28</accession>
<feature type="domain" description="AMP-binding enzyme C-terminal" evidence="3">
    <location>
        <begin position="449"/>
        <end position="524"/>
    </location>
</feature>
<sequence length="537" mass="59314">MEFNIADMIEAVSDHVPDREALVCGEKRVSYRDLDRRATKLAHYLQTKGVSNGDNVGLYMYNCIEYLEAVLACFKIRAVPININYRYIDEELRYIFDNADLVACIYHRQFTPYIRDISDTFVRSLAFVSVDDGSDEPIECIEADEFECALGAQSDTRDFSPRSENDLFILYTGGTTGNPKGVIWTHRNLFFAALGGGGHFSAQGICRSPEDIISRIAPQPVNGIALAPLMHGASWWYACIQLLAGNKLVLNHHRSLVGDQVWDICEREKINALQIVGDAMAIPLIDALDQNPGRWKLDSIFSMSSGGAVFSRSKQDAFRKYFPGIRIINSFGSSESGQMGADNGSQKGISSLGNVQRSEFMDVIVVEEDAGVLRHAQPGEHGIFARSGFIPIGYYNDPEKTEKTFVDVEGRRWLLTGDAAQIEGDGSITLFGRGSNCINSGGEKIFPEEVENVLKSHDSVFDALVVGVKDERWGSKVVAVIQPRDGVSVGLDDIQRHCRQYLAGYKVPRSIVVTERLPRSPSGKPDYASAKAIAESS</sequence>
<dbReference type="InterPro" id="IPR025110">
    <property type="entry name" value="AMP-bd_C"/>
</dbReference>
<reference evidence="4" key="1">
    <citation type="submission" date="2021-02" db="EMBL/GenBank/DDBJ databases">
        <title>PHA producing bacteria isolated from coastal sediment in Guangdong, Shenzhen.</title>
        <authorList>
            <person name="Zheng W."/>
            <person name="Yu S."/>
            <person name="Huang Y."/>
        </authorList>
    </citation>
    <scope>NUCLEOTIDE SEQUENCE</scope>
    <source>
        <strain evidence="4">TN14-10</strain>
    </source>
</reference>
<comment type="caution">
    <text evidence="4">The sequence shown here is derived from an EMBL/GenBank/DDBJ whole genome shotgun (WGS) entry which is preliminary data.</text>
</comment>
<dbReference type="Gene3D" id="3.40.50.12780">
    <property type="entry name" value="N-terminal domain of ligase-like"/>
    <property type="match status" value="1"/>
</dbReference>
<evidence type="ECO:0000256" key="1">
    <source>
        <dbReference type="SAM" id="MobiDB-lite"/>
    </source>
</evidence>
<dbReference type="PROSITE" id="PS00455">
    <property type="entry name" value="AMP_BINDING"/>
    <property type="match status" value="1"/>
</dbReference>
<dbReference type="NCBIfam" id="NF005863">
    <property type="entry name" value="PRK07798.1"/>
    <property type="match status" value="1"/>
</dbReference>
<protein>
    <submittedName>
        <fullName evidence="4">Acyl-CoA synthetase</fullName>
    </submittedName>
</protein>
<evidence type="ECO:0000259" key="3">
    <source>
        <dbReference type="Pfam" id="PF13193"/>
    </source>
</evidence>
<evidence type="ECO:0000259" key="2">
    <source>
        <dbReference type="Pfam" id="PF00501"/>
    </source>
</evidence>
<gene>
    <name evidence="4" type="ORF">JYP50_09905</name>
</gene>
<dbReference type="InterPro" id="IPR020845">
    <property type="entry name" value="AMP-binding_CS"/>
</dbReference>
<dbReference type="AlphaFoldDB" id="A0A939IK28"/>
<dbReference type="InterPro" id="IPR042099">
    <property type="entry name" value="ANL_N_sf"/>
</dbReference>
<evidence type="ECO:0000313" key="5">
    <source>
        <dbReference type="Proteomes" id="UP000664303"/>
    </source>
</evidence>
<proteinExistence type="predicted"/>
<dbReference type="SUPFAM" id="SSF56801">
    <property type="entry name" value="Acetyl-CoA synthetase-like"/>
    <property type="match status" value="1"/>
</dbReference>
<dbReference type="PANTHER" id="PTHR43767:SF1">
    <property type="entry name" value="NONRIBOSOMAL PEPTIDE SYNTHASE PES1 (EUROFUNG)-RELATED"/>
    <property type="match status" value="1"/>
</dbReference>
<dbReference type="InterPro" id="IPR000873">
    <property type="entry name" value="AMP-dep_synth/lig_dom"/>
</dbReference>
<dbReference type="Pfam" id="PF13193">
    <property type="entry name" value="AMP-binding_C"/>
    <property type="match status" value="1"/>
</dbReference>
<dbReference type="PANTHER" id="PTHR43767">
    <property type="entry name" value="LONG-CHAIN-FATTY-ACID--COA LIGASE"/>
    <property type="match status" value="1"/>
</dbReference>
<keyword evidence="5" id="KW-1185">Reference proteome</keyword>
<dbReference type="Pfam" id="PF00501">
    <property type="entry name" value="AMP-binding"/>
    <property type="match status" value="1"/>
</dbReference>